<evidence type="ECO:0000313" key="5">
    <source>
        <dbReference type="EMBL" id="CCF51720.1"/>
    </source>
</evidence>
<evidence type="ECO:0000256" key="1">
    <source>
        <dbReference type="ARBA" id="ARBA00006641"/>
    </source>
</evidence>
<dbReference type="OrthoDB" id="407146at2759"/>
<evidence type="ECO:0008006" key="7">
    <source>
        <dbReference type="Google" id="ProtNLM"/>
    </source>
</evidence>
<evidence type="ECO:0000256" key="2">
    <source>
        <dbReference type="ARBA" id="ARBA00022670"/>
    </source>
</evidence>
<keyword evidence="3" id="KW-0378">Hydrolase</keyword>
<dbReference type="HOGENOM" id="CLU_043960_1_0_1"/>
<comment type="similarity">
    <text evidence="1">Belongs to the peptidase C15 family.</text>
</comment>
<comment type="caution">
    <text evidence="5">The sequence shown here is derived from an EMBL/GenBank/DDBJ whole genome shotgun (WGS) entry which is preliminary data.</text>
</comment>
<dbReference type="OMA" id="HKNGYRM"/>
<name>I2FXS7_USTHO</name>
<organism evidence="5 6">
    <name type="scientific">Ustilago hordei</name>
    <name type="common">Barley covered smut fungus</name>
    <dbReference type="NCBI Taxonomy" id="120017"/>
    <lineage>
        <taxon>Eukaryota</taxon>
        <taxon>Fungi</taxon>
        <taxon>Dikarya</taxon>
        <taxon>Basidiomycota</taxon>
        <taxon>Ustilaginomycotina</taxon>
        <taxon>Ustilaginomycetes</taxon>
        <taxon>Ustilaginales</taxon>
        <taxon>Ustilaginaceae</taxon>
        <taxon>Ustilago</taxon>
    </lineage>
</organism>
<dbReference type="InterPro" id="IPR036440">
    <property type="entry name" value="Peptidase_C15-like_sf"/>
</dbReference>
<dbReference type="Proteomes" id="UP000006174">
    <property type="component" value="Unassembled WGS sequence"/>
</dbReference>
<dbReference type="GO" id="GO:0006508">
    <property type="term" value="P:proteolysis"/>
    <property type="evidence" value="ECO:0007669"/>
    <property type="project" value="UniProtKB-KW"/>
</dbReference>
<protein>
    <recommendedName>
        <fullName evidence="7">Peptidase C15, pyroglutamyl peptidase I-like protein</fullName>
    </recommendedName>
</protein>
<dbReference type="Gene3D" id="3.40.630.20">
    <property type="entry name" value="Peptidase C15, pyroglutamyl peptidase I-like"/>
    <property type="match status" value="1"/>
</dbReference>
<dbReference type="PANTHER" id="PTHR23402:SF1">
    <property type="entry name" value="PYROGLUTAMYL-PEPTIDASE I"/>
    <property type="match status" value="1"/>
</dbReference>
<reference evidence="5 6" key="1">
    <citation type="journal article" date="2012" name="Plant Cell">
        <title>Genome comparison of barley and maize smut fungi reveals targeted loss of RNA silencing components and species-specific presence of transposable elements.</title>
        <authorList>
            <person name="Laurie J.D."/>
            <person name="Ali S."/>
            <person name="Linning R."/>
            <person name="Mannhaupt G."/>
            <person name="Wong P."/>
            <person name="Gueldener U."/>
            <person name="Muensterkoetter M."/>
            <person name="Moore R."/>
            <person name="Kahmann R."/>
            <person name="Bakkeren G."/>
            <person name="Schirawski J."/>
        </authorList>
    </citation>
    <scope>NUCLEOTIDE SEQUENCE [LARGE SCALE GENOMIC DNA]</scope>
    <source>
        <strain evidence="6">Uh4875-4</strain>
    </source>
</reference>
<keyword evidence="2" id="KW-0645">Protease</keyword>
<gene>
    <name evidence="5" type="ORF">UHOR_03726</name>
</gene>
<keyword evidence="6" id="KW-1185">Reference proteome</keyword>
<dbReference type="AlphaFoldDB" id="I2FXS7"/>
<keyword evidence="4" id="KW-0788">Thiol protease</keyword>
<dbReference type="GO" id="GO:0008234">
    <property type="term" value="F:cysteine-type peptidase activity"/>
    <property type="evidence" value="ECO:0007669"/>
    <property type="project" value="UniProtKB-KW"/>
</dbReference>
<dbReference type="InterPro" id="IPR016125">
    <property type="entry name" value="Peptidase_C15-like"/>
</dbReference>
<evidence type="ECO:0000313" key="6">
    <source>
        <dbReference type="Proteomes" id="UP000006174"/>
    </source>
</evidence>
<proteinExistence type="inferred from homology"/>
<dbReference type="eggNOG" id="KOG4755">
    <property type="taxonomic scope" value="Eukaryota"/>
</dbReference>
<accession>I2FXS7</accession>
<dbReference type="PANTHER" id="PTHR23402">
    <property type="entry name" value="PROTEASE FAMILY C15 PYROGLUTAMYL-PEPTIDASE I-RELATED"/>
    <property type="match status" value="1"/>
</dbReference>
<dbReference type="EMBL" id="CAGI01000167">
    <property type="protein sequence ID" value="CCF51720.1"/>
    <property type="molecule type" value="Genomic_DNA"/>
</dbReference>
<evidence type="ECO:0000256" key="3">
    <source>
        <dbReference type="ARBA" id="ARBA00022801"/>
    </source>
</evidence>
<dbReference type="SUPFAM" id="SSF53182">
    <property type="entry name" value="Pyrrolidone carboxyl peptidase (pyroglutamate aminopeptidase)"/>
    <property type="match status" value="1"/>
</dbReference>
<evidence type="ECO:0000256" key="4">
    <source>
        <dbReference type="ARBA" id="ARBA00022807"/>
    </source>
</evidence>
<sequence length="298" mass="33469">MAIRHKEREVNILITGFGPFMRIDKNPSWLAVKALHNTILDLNQPPALSSSRTPSRRTKRADEAVYEERRARIQSLQIPVHYASVLDLVPRIHGGKPLLPQAKFWYDNSLDGIWAGKEGESYPDGYTELVQKQWDVVIHVGVGRDSSLTCETQAHKTGYGKPDAKQEFAPLLPNAARSSVDAKYLDRQGLVRGFGGSAYDHFNDTERTSIDVPQLVSWLKERGMASGEVGQSLDPGRYLCDFIFYCSLCEAKRREDGATVIFIHVPPAGQNVEVERCRDAIRAVAWYMAEKRSCLAHT</sequence>